<proteinExistence type="predicted"/>
<dbReference type="InterPro" id="IPR036388">
    <property type="entry name" value="WH-like_DNA-bd_sf"/>
</dbReference>
<gene>
    <name evidence="2" type="ORF">SAMN05445060_3809</name>
</gene>
<evidence type="ECO:0000313" key="2">
    <source>
        <dbReference type="EMBL" id="SIS21679.1"/>
    </source>
</evidence>
<dbReference type="Gene3D" id="1.10.10.10">
    <property type="entry name" value="Winged helix-like DNA-binding domain superfamily/Winged helix DNA-binding domain"/>
    <property type="match status" value="1"/>
</dbReference>
<dbReference type="SMART" id="SM00418">
    <property type="entry name" value="HTH_ARSR"/>
    <property type="match status" value="1"/>
</dbReference>
<reference evidence="2 3" key="1">
    <citation type="submission" date="2017-01" db="EMBL/GenBank/DDBJ databases">
        <authorList>
            <person name="Mah S.A."/>
            <person name="Swanson W.J."/>
            <person name="Moy G.W."/>
            <person name="Vacquier V.D."/>
        </authorList>
    </citation>
    <scope>NUCLEOTIDE SEQUENCE [LARGE SCALE GENOMIC DNA]</scope>
    <source>
        <strain evidence="2 3">CPCC 203464</strain>
    </source>
</reference>
<organism evidence="2 3">
    <name type="scientific">Williamsia sterculiae</name>
    <dbReference type="NCBI Taxonomy" id="1344003"/>
    <lineage>
        <taxon>Bacteria</taxon>
        <taxon>Bacillati</taxon>
        <taxon>Actinomycetota</taxon>
        <taxon>Actinomycetes</taxon>
        <taxon>Mycobacteriales</taxon>
        <taxon>Nocardiaceae</taxon>
        <taxon>Williamsia</taxon>
    </lineage>
</organism>
<dbReference type="InterPro" id="IPR036390">
    <property type="entry name" value="WH_DNA-bd_sf"/>
</dbReference>
<sequence length="207" mass="23168">MDHDPDRPDDMVTDAAALRALAHPLRLRLLAMLRVEGPSTASRLAAAVNESSGLTSYHLRALADGGHIVDVTTSELPGVQRTGGRERWWAATRVSTRYEPADDHDIDSVAANIDFTRAVIDRLFANTTAWVDERDSWPRRWQRAADISDVLFRLTSDEAHQLGQGIEELVQGFRRHRPAETDVPEGAVVVSLQYQLFPYPHQSPPER</sequence>
<dbReference type="STRING" id="1344003.SAMN05445060_3809"/>
<dbReference type="Pfam" id="PF12840">
    <property type="entry name" value="HTH_20"/>
    <property type="match status" value="1"/>
</dbReference>
<evidence type="ECO:0000313" key="3">
    <source>
        <dbReference type="Proteomes" id="UP000186218"/>
    </source>
</evidence>
<name>A0A1N7H9W8_9NOCA</name>
<keyword evidence="3" id="KW-1185">Reference proteome</keyword>
<dbReference type="SUPFAM" id="SSF46785">
    <property type="entry name" value="Winged helix' DNA-binding domain"/>
    <property type="match status" value="1"/>
</dbReference>
<dbReference type="EMBL" id="FTNT01000013">
    <property type="protein sequence ID" value="SIS21679.1"/>
    <property type="molecule type" value="Genomic_DNA"/>
</dbReference>
<dbReference type="Proteomes" id="UP000186218">
    <property type="component" value="Unassembled WGS sequence"/>
</dbReference>
<accession>A0A1N7H9W8</accession>
<dbReference type="GO" id="GO:0003700">
    <property type="term" value="F:DNA-binding transcription factor activity"/>
    <property type="evidence" value="ECO:0007669"/>
    <property type="project" value="InterPro"/>
</dbReference>
<dbReference type="OrthoDB" id="7945987at2"/>
<feature type="domain" description="HTH arsR-type" evidence="1">
    <location>
        <begin position="16"/>
        <end position="103"/>
    </location>
</feature>
<protein>
    <submittedName>
        <fullName evidence="2">Transcriptional regulator, ArsR family</fullName>
    </submittedName>
</protein>
<evidence type="ECO:0000259" key="1">
    <source>
        <dbReference type="SMART" id="SM00418"/>
    </source>
</evidence>
<dbReference type="RefSeq" id="WP_076482593.1">
    <property type="nucleotide sequence ID" value="NZ_FTNT01000013.1"/>
</dbReference>
<dbReference type="AlphaFoldDB" id="A0A1N7H9W8"/>
<dbReference type="InterPro" id="IPR001845">
    <property type="entry name" value="HTH_ArsR_DNA-bd_dom"/>
</dbReference>